<proteinExistence type="inferred from homology"/>
<dbReference type="InterPro" id="IPR012340">
    <property type="entry name" value="NA-bd_OB-fold"/>
</dbReference>
<dbReference type="Pfam" id="PF05958">
    <property type="entry name" value="tRNA_U5-meth_tr"/>
    <property type="match status" value="1"/>
</dbReference>
<dbReference type="InterPro" id="IPR029063">
    <property type="entry name" value="SAM-dependent_MTases_sf"/>
</dbReference>
<keyword evidence="5" id="KW-0411">Iron-sulfur</keyword>
<dbReference type="Proteomes" id="UP000199647">
    <property type="component" value="Unassembled WGS sequence"/>
</dbReference>
<name>A0A1H8ZWY1_9HYPH</name>
<dbReference type="InterPro" id="IPR010280">
    <property type="entry name" value="U5_MeTrfase_fam"/>
</dbReference>
<dbReference type="CDD" id="cd02440">
    <property type="entry name" value="AdoMet_MTases"/>
    <property type="match status" value="1"/>
</dbReference>
<protein>
    <submittedName>
        <fullName evidence="8">23S rRNA m(5)U-1939 methyltransferase</fullName>
    </submittedName>
</protein>
<dbReference type="STRING" id="1855383.SAMN05216548_101262"/>
<evidence type="ECO:0000256" key="5">
    <source>
        <dbReference type="ARBA" id="ARBA00023014"/>
    </source>
</evidence>
<dbReference type="PANTHER" id="PTHR11061:SF49">
    <property type="entry name" value="23S RRNA (URACIL(1939)-C(5))-METHYLTRANSFERASE RLMD"/>
    <property type="match status" value="1"/>
</dbReference>
<evidence type="ECO:0000256" key="7">
    <source>
        <dbReference type="PROSITE-ProRule" id="PRU10015"/>
    </source>
</evidence>
<evidence type="ECO:0000256" key="2">
    <source>
        <dbReference type="ARBA" id="ARBA00022603"/>
    </source>
</evidence>
<evidence type="ECO:0000256" key="1">
    <source>
        <dbReference type="ARBA" id="ARBA00022485"/>
    </source>
</evidence>
<reference evidence="8 9" key="1">
    <citation type="submission" date="2016-10" db="EMBL/GenBank/DDBJ databases">
        <authorList>
            <person name="de Groot N.N."/>
        </authorList>
    </citation>
    <scope>NUCLEOTIDE SEQUENCE [LARGE SCALE GENOMIC DNA]</scope>
    <source>
        <strain evidence="8 9">A52C2</strain>
    </source>
</reference>
<dbReference type="GO" id="GO:0051539">
    <property type="term" value="F:4 iron, 4 sulfur cluster binding"/>
    <property type="evidence" value="ECO:0007669"/>
    <property type="project" value="UniProtKB-KW"/>
</dbReference>
<dbReference type="AlphaFoldDB" id="A0A1H8ZWY1"/>
<dbReference type="InterPro" id="IPR030390">
    <property type="entry name" value="MeTrfase_TrmA_AS"/>
</dbReference>
<dbReference type="PROSITE" id="PS01230">
    <property type="entry name" value="TRMA_1"/>
    <property type="match status" value="1"/>
</dbReference>
<feature type="active site" evidence="7">
    <location>
        <position position="366"/>
    </location>
</feature>
<keyword evidence="4 6" id="KW-0949">S-adenosyl-L-methionine</keyword>
<comment type="similarity">
    <text evidence="6">Belongs to the class I-like SAM-binding methyltransferase superfamily. RNA M5U methyltransferase family.</text>
</comment>
<dbReference type="SUPFAM" id="SSF50249">
    <property type="entry name" value="Nucleic acid-binding proteins"/>
    <property type="match status" value="1"/>
</dbReference>
<evidence type="ECO:0000256" key="4">
    <source>
        <dbReference type="ARBA" id="ARBA00022691"/>
    </source>
</evidence>
<gene>
    <name evidence="8" type="ORF">SAMN05216548_101262</name>
</gene>
<feature type="binding site" evidence="6">
    <location>
        <position position="340"/>
    </location>
    <ligand>
        <name>S-adenosyl-L-methionine</name>
        <dbReference type="ChEBI" id="CHEBI:59789"/>
    </ligand>
</feature>
<dbReference type="Gene3D" id="3.40.50.150">
    <property type="entry name" value="Vaccinia Virus protein VP39"/>
    <property type="match status" value="1"/>
</dbReference>
<feature type="binding site" evidence="6">
    <location>
        <position position="245"/>
    </location>
    <ligand>
        <name>S-adenosyl-L-methionine</name>
        <dbReference type="ChEBI" id="CHEBI:59789"/>
    </ligand>
</feature>
<evidence type="ECO:0000313" key="9">
    <source>
        <dbReference type="Proteomes" id="UP000199647"/>
    </source>
</evidence>
<keyword evidence="1" id="KW-0004">4Fe-4S</keyword>
<keyword evidence="1" id="KW-0408">Iron</keyword>
<feature type="active site" description="Nucleophile" evidence="6">
    <location>
        <position position="366"/>
    </location>
</feature>
<dbReference type="RefSeq" id="WP_092494777.1">
    <property type="nucleotide sequence ID" value="NZ_FOFG01000001.1"/>
</dbReference>
<dbReference type="EMBL" id="FOFG01000001">
    <property type="protein sequence ID" value="SEP68835.1"/>
    <property type="molecule type" value="Genomic_DNA"/>
</dbReference>
<dbReference type="GO" id="GO:0070475">
    <property type="term" value="P:rRNA base methylation"/>
    <property type="evidence" value="ECO:0007669"/>
    <property type="project" value="TreeGrafter"/>
</dbReference>
<keyword evidence="2 6" id="KW-0489">Methyltransferase</keyword>
<keyword evidence="1" id="KW-0479">Metal-binding</keyword>
<sequence>MPEILTVETIGHRGDGIAQGARGPVYVPFSLPGERISAEVKGDRARILDIVEPSPDRVAPICKHFGICGNCALQMMPLEQTRDLKRSFVQDSLDQQKIEVEAAPTIGVRVDSRRRVVLTVAQVEGKLVMGYHRRLSNEIFNVEECPVAVPAIQAKLGDLRTLVGKLGLGRKPARINVLATDNGLDVSVTEAPKVPSRLVSTLLQATQAADFARLTVNGEMIATFAEPMLMIAGTPMVTPPGAFIQASAEAEAVMIDLMLPHLAGSKRVADLFAGFGTFSLALARTAAVRAVESSPVALAALGDAIRRAQGLKAIETERRDLFEFPVQVKELKGFDGAVFDPPRVGAREQAAVLAGSKLPRIAAVSCNPASFARDARVLIDGGYRLERVVPIDQFVYSAETEVIGLFLRN</sequence>
<evidence type="ECO:0000313" key="8">
    <source>
        <dbReference type="EMBL" id="SEP68835.1"/>
    </source>
</evidence>
<dbReference type="GO" id="GO:0070041">
    <property type="term" value="F:rRNA (uridine-C5-)-methyltransferase activity"/>
    <property type="evidence" value="ECO:0007669"/>
    <property type="project" value="TreeGrafter"/>
</dbReference>
<dbReference type="Gene3D" id="2.40.50.1070">
    <property type="match status" value="1"/>
</dbReference>
<accession>A0A1H8ZWY1</accession>
<feature type="binding site" evidence="6">
    <location>
        <position position="272"/>
    </location>
    <ligand>
        <name>S-adenosyl-L-methionine</name>
        <dbReference type="ChEBI" id="CHEBI:59789"/>
    </ligand>
</feature>
<dbReference type="SUPFAM" id="SSF53335">
    <property type="entry name" value="S-adenosyl-L-methionine-dependent methyltransferases"/>
    <property type="match status" value="1"/>
</dbReference>
<evidence type="ECO:0000256" key="3">
    <source>
        <dbReference type="ARBA" id="ARBA00022679"/>
    </source>
</evidence>
<keyword evidence="3 6" id="KW-0808">Transferase</keyword>
<dbReference type="Gene3D" id="2.40.50.140">
    <property type="entry name" value="Nucleic acid-binding proteins"/>
    <property type="match status" value="1"/>
</dbReference>
<organism evidence="8 9">
    <name type="scientific">Faunimonas pinastri</name>
    <dbReference type="NCBI Taxonomy" id="1855383"/>
    <lineage>
        <taxon>Bacteria</taxon>
        <taxon>Pseudomonadati</taxon>
        <taxon>Pseudomonadota</taxon>
        <taxon>Alphaproteobacteria</taxon>
        <taxon>Hyphomicrobiales</taxon>
        <taxon>Afifellaceae</taxon>
        <taxon>Faunimonas</taxon>
    </lineage>
</organism>
<dbReference type="PROSITE" id="PS51687">
    <property type="entry name" value="SAM_MT_RNA_M5U"/>
    <property type="match status" value="1"/>
</dbReference>
<dbReference type="OrthoDB" id="9804590at2"/>
<dbReference type="PANTHER" id="PTHR11061">
    <property type="entry name" value="RNA M5U METHYLTRANSFERASE"/>
    <property type="match status" value="1"/>
</dbReference>
<keyword evidence="9" id="KW-1185">Reference proteome</keyword>
<evidence type="ECO:0000256" key="6">
    <source>
        <dbReference type="PROSITE-ProRule" id="PRU01024"/>
    </source>
</evidence>
<feature type="binding site" evidence="6">
    <location>
        <position position="292"/>
    </location>
    <ligand>
        <name>S-adenosyl-L-methionine</name>
        <dbReference type="ChEBI" id="CHEBI:59789"/>
    </ligand>
</feature>